<feature type="region of interest" description="Disordered" evidence="1">
    <location>
        <begin position="60"/>
        <end position="95"/>
    </location>
</feature>
<evidence type="ECO:0000313" key="3">
    <source>
        <dbReference type="EMBL" id="MBM9432612.1"/>
    </source>
</evidence>
<protein>
    <recommendedName>
        <fullName evidence="5">Lipopolysaccharide assembly protein A domain-containing protein</fullName>
    </recommendedName>
</protein>
<keyword evidence="2" id="KW-0472">Membrane</keyword>
<sequence>MFFTTTPGDIPTEPWEATPGIEGFLLGFFAIGIALAFLMWSMNRHLRKIKHAATIEQQKADAARAAKTTAASKAPKTVTSELSTSESTAGAESSD</sequence>
<evidence type="ECO:0000313" key="4">
    <source>
        <dbReference type="Proteomes" id="UP000705983"/>
    </source>
</evidence>
<keyword evidence="2" id="KW-0812">Transmembrane</keyword>
<dbReference type="Proteomes" id="UP000705983">
    <property type="component" value="Unassembled WGS sequence"/>
</dbReference>
<feature type="compositionally biased region" description="Low complexity" evidence="1">
    <location>
        <begin position="65"/>
        <end position="95"/>
    </location>
</feature>
<comment type="caution">
    <text evidence="3">The sequence shown here is derived from an EMBL/GenBank/DDBJ whole genome shotgun (WGS) entry which is preliminary data.</text>
</comment>
<accession>A0ABS2TD96</accession>
<proteinExistence type="predicted"/>
<keyword evidence="4" id="KW-1185">Reference proteome</keyword>
<organism evidence="3 4">
    <name type="scientific">Flaviflexus equikiangi</name>
    <dbReference type="NCBI Taxonomy" id="2758573"/>
    <lineage>
        <taxon>Bacteria</taxon>
        <taxon>Bacillati</taxon>
        <taxon>Actinomycetota</taxon>
        <taxon>Actinomycetes</taxon>
        <taxon>Actinomycetales</taxon>
        <taxon>Actinomycetaceae</taxon>
        <taxon>Flaviflexus</taxon>
    </lineage>
</organism>
<name>A0ABS2TD96_9ACTO</name>
<evidence type="ECO:0000256" key="2">
    <source>
        <dbReference type="SAM" id="Phobius"/>
    </source>
</evidence>
<gene>
    <name evidence="3" type="ORF">JVW63_02700</name>
</gene>
<feature type="transmembrane region" description="Helical" evidence="2">
    <location>
        <begin position="20"/>
        <end position="40"/>
    </location>
</feature>
<evidence type="ECO:0008006" key="5">
    <source>
        <dbReference type="Google" id="ProtNLM"/>
    </source>
</evidence>
<evidence type="ECO:0000256" key="1">
    <source>
        <dbReference type="SAM" id="MobiDB-lite"/>
    </source>
</evidence>
<reference evidence="4" key="1">
    <citation type="submission" date="2021-02" db="EMBL/GenBank/DDBJ databases">
        <title>Leucobacter sp. CX169.</title>
        <authorList>
            <person name="Cheng Y."/>
        </authorList>
    </citation>
    <scope>NUCLEOTIDE SEQUENCE [LARGE SCALE GENOMIC DNA]</scope>
    <source>
        <strain evidence="4">JY899</strain>
    </source>
</reference>
<dbReference type="RefSeq" id="WP_187996087.1">
    <property type="nucleotide sequence ID" value="NZ_JACEXG010000001.1"/>
</dbReference>
<keyword evidence="2" id="KW-1133">Transmembrane helix</keyword>
<dbReference type="EMBL" id="JAFFJS010000001">
    <property type="protein sequence ID" value="MBM9432612.1"/>
    <property type="molecule type" value="Genomic_DNA"/>
</dbReference>